<name>A0ABD3QAF9_9STRA</name>
<dbReference type="InterPro" id="IPR002110">
    <property type="entry name" value="Ankyrin_rpt"/>
</dbReference>
<accession>A0ABD3QAF9</accession>
<feature type="repeat" description="ANK" evidence="3">
    <location>
        <begin position="791"/>
        <end position="823"/>
    </location>
</feature>
<sequence length="879" mass="98779">MSQNLVTNDNVSCCQGVTACSRPFVAWINNNSKTGLACCRHRSNGVFWAIRTNNRNLFHSFLSILTPKQLINCCFHETCSGDTLLIFAASLGRVEMARDLINALLDILNSGHKTDLLLSDIIDYESSRGKTPLAEAIRGKHRETVDLLLSFHAEPIRRTSNLHKRSPLDWAKVTGQSELVERISEYRAITDQVDKLFRAISKHDIKAVHPKGGARYEWNQDEKFHQELDAKAHSIAAAKLSRSGLELELSKVETSLLDLVAKIQYREAKIKTSQSQQHQITSDRVSSTTKALAKVRLALTSDNILALLTIEKPSAHEVLVAKGLCILLRVNCTETTGSSDQDYWQQLKTIVRDKDDFYHKLHHFFFNNEAVSLAANAKVEGCLIICSECVKPRSENVAGDASSTSILLNLVQEWLHVIFENASGHEEEKRLIHEESADRSLLERTKTDHEVMTSSGCILRREIEHLNASIEFDSTTTAQLQRKVHLSKVMKNVTASGHTILSWAASSGNERIVKQVMKVGAHSAIGEDTIILCAIIIQIWFRRHQMKRSFDKLSLDRKSRELHLEHKAQCLTMTMRISSLHRIVTRRFGRIRLAILEALFNGHSELVQIVREMKRSDDNISLFQSVNLASMFCVPHISIPGLPRVERSPLYDSNLVSLLVPCIQYQHENDPKSCAYIASLRCAIDLAEEHLMRQRNALNAKIYRQVKTLELKSAMRQEDFVGMVRIANQAGISLDFEDEDTGMTPLILAATVGEKGAYQELRLNNELVSPVSFLLDRVSPYKPTIGIENRLGVTALSAACSHSQLQAVEELLARGADINQKSVLTKQTPLVTACLLGRIDVVKLLISRGADCNDLSLMHNMALENRHYDVCDYLRQLNK</sequence>
<proteinExistence type="predicted"/>
<evidence type="ECO:0000256" key="3">
    <source>
        <dbReference type="PROSITE-ProRule" id="PRU00023"/>
    </source>
</evidence>
<dbReference type="SMART" id="SM00248">
    <property type="entry name" value="ANK"/>
    <property type="match status" value="6"/>
</dbReference>
<evidence type="ECO:0000256" key="1">
    <source>
        <dbReference type="ARBA" id="ARBA00022737"/>
    </source>
</evidence>
<dbReference type="AlphaFoldDB" id="A0ABD3QAF9"/>
<feature type="repeat" description="ANK" evidence="3">
    <location>
        <begin position="825"/>
        <end position="857"/>
    </location>
</feature>
<dbReference type="Pfam" id="PF12796">
    <property type="entry name" value="Ank_2"/>
    <property type="match status" value="1"/>
</dbReference>
<keyword evidence="1" id="KW-0677">Repeat</keyword>
<keyword evidence="2 3" id="KW-0040">ANK repeat</keyword>
<gene>
    <name evidence="4" type="ORF">ACHAWO_006663</name>
</gene>
<dbReference type="InterPro" id="IPR051165">
    <property type="entry name" value="Multifunctional_ANK_Repeat"/>
</dbReference>
<comment type="caution">
    <text evidence="4">The sequence shown here is derived from an EMBL/GenBank/DDBJ whole genome shotgun (WGS) entry which is preliminary data.</text>
</comment>
<evidence type="ECO:0000313" key="4">
    <source>
        <dbReference type="EMBL" id="KAL3797027.1"/>
    </source>
</evidence>
<dbReference type="SUPFAM" id="SSF48403">
    <property type="entry name" value="Ankyrin repeat"/>
    <property type="match status" value="2"/>
</dbReference>
<protein>
    <submittedName>
        <fullName evidence="4">Uncharacterized protein</fullName>
    </submittedName>
</protein>
<reference evidence="4 5" key="1">
    <citation type="submission" date="2024-10" db="EMBL/GenBank/DDBJ databases">
        <title>Updated reference genomes for cyclostephanoid diatoms.</title>
        <authorList>
            <person name="Roberts W.R."/>
            <person name="Alverson A.J."/>
        </authorList>
    </citation>
    <scope>NUCLEOTIDE SEQUENCE [LARGE SCALE GENOMIC DNA]</scope>
    <source>
        <strain evidence="4 5">AJA010-31</strain>
    </source>
</reference>
<dbReference type="Proteomes" id="UP001530400">
    <property type="component" value="Unassembled WGS sequence"/>
</dbReference>
<dbReference type="EMBL" id="JALLPJ020000268">
    <property type="protein sequence ID" value="KAL3797027.1"/>
    <property type="molecule type" value="Genomic_DNA"/>
</dbReference>
<keyword evidence="5" id="KW-1185">Reference proteome</keyword>
<evidence type="ECO:0000256" key="2">
    <source>
        <dbReference type="ARBA" id="ARBA00023043"/>
    </source>
</evidence>
<dbReference type="PANTHER" id="PTHR24123:SF33">
    <property type="entry name" value="PROTEIN HOS4"/>
    <property type="match status" value="1"/>
</dbReference>
<dbReference type="InterPro" id="IPR036770">
    <property type="entry name" value="Ankyrin_rpt-contain_sf"/>
</dbReference>
<evidence type="ECO:0000313" key="5">
    <source>
        <dbReference type="Proteomes" id="UP001530400"/>
    </source>
</evidence>
<dbReference type="PANTHER" id="PTHR24123">
    <property type="entry name" value="ANKYRIN REPEAT-CONTAINING"/>
    <property type="match status" value="1"/>
</dbReference>
<dbReference type="PROSITE" id="PS50297">
    <property type="entry name" value="ANK_REP_REGION"/>
    <property type="match status" value="2"/>
</dbReference>
<dbReference type="Gene3D" id="1.25.40.20">
    <property type="entry name" value="Ankyrin repeat-containing domain"/>
    <property type="match status" value="2"/>
</dbReference>
<dbReference type="PROSITE" id="PS50088">
    <property type="entry name" value="ANK_REPEAT"/>
    <property type="match status" value="2"/>
</dbReference>
<organism evidence="4 5">
    <name type="scientific">Cyclotella atomus</name>
    <dbReference type="NCBI Taxonomy" id="382360"/>
    <lineage>
        <taxon>Eukaryota</taxon>
        <taxon>Sar</taxon>
        <taxon>Stramenopiles</taxon>
        <taxon>Ochrophyta</taxon>
        <taxon>Bacillariophyta</taxon>
        <taxon>Coscinodiscophyceae</taxon>
        <taxon>Thalassiosirophycidae</taxon>
        <taxon>Stephanodiscales</taxon>
        <taxon>Stephanodiscaceae</taxon>
        <taxon>Cyclotella</taxon>
    </lineage>
</organism>